<feature type="domain" description="Helicase C-terminal" evidence="6">
    <location>
        <begin position="204"/>
        <end position="371"/>
    </location>
</feature>
<accession>A0A934MXD0</accession>
<evidence type="ECO:0000256" key="1">
    <source>
        <dbReference type="ARBA" id="ARBA00022741"/>
    </source>
</evidence>
<keyword evidence="3 7" id="KW-0347">Helicase</keyword>
<dbReference type="CDD" id="cd18791">
    <property type="entry name" value="SF2_C_RHA"/>
    <property type="match status" value="1"/>
</dbReference>
<evidence type="ECO:0000259" key="6">
    <source>
        <dbReference type="PROSITE" id="PS51194"/>
    </source>
</evidence>
<dbReference type="InterPro" id="IPR001650">
    <property type="entry name" value="Helicase_C-like"/>
</dbReference>
<evidence type="ECO:0000256" key="3">
    <source>
        <dbReference type="ARBA" id="ARBA00022806"/>
    </source>
</evidence>
<dbReference type="InterPro" id="IPR013689">
    <property type="entry name" value="RNA_helicase_ATP-dep_HrpB_C"/>
</dbReference>
<evidence type="ECO:0000313" key="7">
    <source>
        <dbReference type="EMBL" id="MBJ6364062.1"/>
    </source>
</evidence>
<dbReference type="InterPro" id="IPR007502">
    <property type="entry name" value="Helicase-assoc_dom"/>
</dbReference>
<proteinExistence type="predicted"/>
<dbReference type="PROSITE" id="PS51194">
    <property type="entry name" value="HELICASE_CTER"/>
    <property type="match status" value="1"/>
</dbReference>
<dbReference type="CDD" id="cd17990">
    <property type="entry name" value="DEXHc_HrpB"/>
    <property type="match status" value="1"/>
</dbReference>
<keyword evidence="2" id="KW-0378">Hydrolase</keyword>
<dbReference type="InterPro" id="IPR010225">
    <property type="entry name" value="HrpB"/>
</dbReference>
<dbReference type="GO" id="GO:0016787">
    <property type="term" value="F:hydrolase activity"/>
    <property type="evidence" value="ECO:0007669"/>
    <property type="project" value="UniProtKB-KW"/>
</dbReference>
<reference evidence="7" key="1">
    <citation type="submission" date="2020-12" db="EMBL/GenBank/DDBJ databases">
        <authorList>
            <person name="Huq M.A."/>
        </authorList>
    </citation>
    <scope>NUCLEOTIDE SEQUENCE</scope>
    <source>
        <strain evidence="7">MAHUQ-46</strain>
    </source>
</reference>
<dbReference type="Pfam" id="PF00271">
    <property type="entry name" value="Helicase_C"/>
    <property type="match status" value="1"/>
</dbReference>
<dbReference type="Pfam" id="PF00270">
    <property type="entry name" value="DEAD"/>
    <property type="match status" value="1"/>
</dbReference>
<keyword evidence="8" id="KW-1185">Reference proteome</keyword>
<comment type="caution">
    <text evidence="7">The sequence shown here is derived from an EMBL/GenBank/DDBJ whole genome shotgun (WGS) entry which is preliminary data.</text>
</comment>
<evidence type="ECO:0000256" key="2">
    <source>
        <dbReference type="ARBA" id="ARBA00022801"/>
    </source>
</evidence>
<dbReference type="RefSeq" id="WP_199021669.1">
    <property type="nucleotide sequence ID" value="NZ_JAELUP010000117.1"/>
</dbReference>
<dbReference type="PROSITE" id="PS51192">
    <property type="entry name" value="HELICASE_ATP_BIND_1"/>
    <property type="match status" value="1"/>
</dbReference>
<evidence type="ECO:0000313" key="8">
    <source>
        <dbReference type="Proteomes" id="UP000640274"/>
    </source>
</evidence>
<dbReference type="InterPro" id="IPR011545">
    <property type="entry name" value="DEAD/DEAH_box_helicase_dom"/>
</dbReference>
<dbReference type="InterPro" id="IPR027417">
    <property type="entry name" value="P-loop_NTPase"/>
</dbReference>
<evidence type="ECO:0000259" key="5">
    <source>
        <dbReference type="PROSITE" id="PS51192"/>
    </source>
</evidence>
<dbReference type="InterPro" id="IPR049614">
    <property type="entry name" value="HrpB_DEXH"/>
</dbReference>
<dbReference type="SMART" id="SM00487">
    <property type="entry name" value="DEXDc"/>
    <property type="match status" value="1"/>
</dbReference>
<protein>
    <submittedName>
        <fullName evidence="7">ATP-dependent helicase HrpB</fullName>
    </submittedName>
</protein>
<dbReference type="Pfam" id="PF24473">
    <property type="entry name" value="CON_HrpB"/>
    <property type="match status" value="1"/>
</dbReference>
<dbReference type="GO" id="GO:0003676">
    <property type="term" value="F:nucleic acid binding"/>
    <property type="evidence" value="ECO:0007669"/>
    <property type="project" value="InterPro"/>
</dbReference>
<dbReference type="InterPro" id="IPR014001">
    <property type="entry name" value="Helicase_ATP-bd"/>
</dbReference>
<dbReference type="PANTHER" id="PTHR43519:SF1">
    <property type="entry name" value="ATP-DEPENDENT RNA HELICASE HRPB"/>
    <property type="match status" value="1"/>
</dbReference>
<dbReference type="Gene3D" id="1.20.120.1080">
    <property type="match status" value="1"/>
</dbReference>
<organism evidence="7 8">
    <name type="scientific">Paenibacillus roseus</name>
    <dbReference type="NCBI Taxonomy" id="2798579"/>
    <lineage>
        <taxon>Bacteria</taxon>
        <taxon>Bacillati</taxon>
        <taxon>Bacillota</taxon>
        <taxon>Bacilli</taxon>
        <taxon>Bacillales</taxon>
        <taxon>Paenibacillaceae</taxon>
        <taxon>Paenibacillus</taxon>
    </lineage>
</organism>
<dbReference type="AlphaFoldDB" id="A0A934MXD0"/>
<dbReference type="InterPro" id="IPR056329">
    <property type="entry name" value="CON_HrpB"/>
</dbReference>
<dbReference type="PANTHER" id="PTHR43519">
    <property type="entry name" value="ATP-DEPENDENT RNA HELICASE HRPB"/>
    <property type="match status" value="1"/>
</dbReference>
<dbReference type="GO" id="GO:0004386">
    <property type="term" value="F:helicase activity"/>
    <property type="evidence" value="ECO:0007669"/>
    <property type="project" value="UniProtKB-KW"/>
</dbReference>
<dbReference type="SUPFAM" id="SSF52540">
    <property type="entry name" value="P-loop containing nucleoside triphosphate hydrolases"/>
    <property type="match status" value="1"/>
</dbReference>
<gene>
    <name evidence="7" type="primary">hrpB</name>
    <name evidence="7" type="ORF">JFN88_22875</name>
</gene>
<dbReference type="NCBIfam" id="TIGR01970">
    <property type="entry name" value="DEAH_box_HrpB"/>
    <property type="match status" value="1"/>
</dbReference>
<evidence type="ECO:0000256" key="4">
    <source>
        <dbReference type="ARBA" id="ARBA00022840"/>
    </source>
</evidence>
<dbReference type="Pfam" id="PF08482">
    <property type="entry name" value="HrpB_C"/>
    <property type="match status" value="1"/>
</dbReference>
<keyword evidence="1" id="KW-0547">Nucleotide-binding</keyword>
<dbReference type="EMBL" id="JAELUP010000117">
    <property type="protein sequence ID" value="MBJ6364062.1"/>
    <property type="molecule type" value="Genomic_DNA"/>
</dbReference>
<sequence>MHSFPIDSLIPKLKEALMASSGAVLAADPGAGKTTRVPLALMDEVWLQGKKIVMLEPRRLAARAAARYMAASLEEPCGDTVGYRVRNDTCAGPNTRIEVVTEGVLTRMLQRDQALEDTGLIIFDEFHERSLHADLGLALSLQSQQLLRPELRILVMSATLHTGPVSALLGNVPILHSEGRVYPVQTIYSEQRQAARVEERAAAAVRRALAQQPEGDILVFLPGTGEIARTAGYLRSASLPASTVIRPLHGNLPLEEQDHAITPDQQGRRKIVLSTSIAESSLTVQGVRIVIDGGLMRVSRFSPRTGLSRLETVTVSRASADQRRGRAGRLAPGVCYRLWTEEEDRQLAPFSRPEMMDADLSALALELAAWGVRDPQELDWLDVPPGPAFRQGSDVLEQLGALDEAGRLTAHGELLAESGLHPRLGSMIIHGRQRGYGAEACLLAGILSERDVLRKEEGRTEADIRLRMEALCGGGLSGYRLDPGRSAGILAEYRRYQSQFGMGATKLADIRTDAAGLLLAFAYPDRIAKQRSHGKFLLRSGRGAALAELQPLSVEPYLVVAELDDQGTESRIQLAAAIALEQIIESAGAEMRKESTVEWSRDDQAVRARTRTRLGELVLEEKPLARPDAQLVASALADGIRQHGLVLLPWTKPLRQLQQRLEFMHGQDARWPGADDAALLESLSEWLVPHLYGMRNLQELKRVNLKHALESILTWEQQRQLDQEAPTHITVPSGSRIAVDYSEPAAPVLAVRLQELFGLLDTPRIGTQKIPLTLHLLSPAGRPVQVTRDLKHFWSSTYFDVKKDLKGRYPKHYWPDDPFAALPTSRVRPRT</sequence>
<dbReference type="GO" id="GO:0005524">
    <property type="term" value="F:ATP binding"/>
    <property type="evidence" value="ECO:0007669"/>
    <property type="project" value="UniProtKB-KW"/>
</dbReference>
<dbReference type="PIRSF" id="PIRSF005496">
    <property type="entry name" value="ATP_hel_hrpB"/>
    <property type="match status" value="1"/>
</dbReference>
<dbReference type="SMART" id="SM00847">
    <property type="entry name" value="HA2"/>
    <property type="match status" value="1"/>
</dbReference>
<keyword evidence="4" id="KW-0067">ATP-binding</keyword>
<name>A0A934MXD0_9BACL</name>
<dbReference type="Proteomes" id="UP000640274">
    <property type="component" value="Unassembled WGS sequence"/>
</dbReference>
<dbReference type="SMART" id="SM00490">
    <property type="entry name" value="HELICc"/>
    <property type="match status" value="1"/>
</dbReference>
<feature type="domain" description="Helicase ATP-binding" evidence="5">
    <location>
        <begin position="14"/>
        <end position="178"/>
    </location>
</feature>
<dbReference type="FunFam" id="3.40.50.300:FF:002125">
    <property type="entry name" value="ATP-dependent helicase HrpB"/>
    <property type="match status" value="1"/>
</dbReference>
<dbReference type="Gene3D" id="3.40.50.300">
    <property type="entry name" value="P-loop containing nucleotide triphosphate hydrolases"/>
    <property type="match status" value="2"/>
</dbReference>